<protein>
    <submittedName>
        <fullName evidence="3">Tartronate semialdehyde reductase</fullName>
    </submittedName>
</protein>
<name>A0A3P4B3E2_9BURK</name>
<feature type="domain" description="6-phosphogluconate dehydrogenase NADP-binding" evidence="1">
    <location>
        <begin position="7"/>
        <end position="129"/>
    </location>
</feature>
<dbReference type="SUPFAM" id="SSF51735">
    <property type="entry name" value="NAD(P)-binding Rossmann-fold domains"/>
    <property type="match status" value="1"/>
</dbReference>
<dbReference type="RefSeq" id="WP_124080080.1">
    <property type="nucleotide sequence ID" value="NZ_UWPJ01000022.1"/>
</dbReference>
<dbReference type="InterPro" id="IPR008927">
    <property type="entry name" value="6-PGluconate_DH-like_C_sf"/>
</dbReference>
<proteinExistence type="predicted"/>
<keyword evidence="4" id="KW-1185">Reference proteome</keyword>
<evidence type="ECO:0000313" key="3">
    <source>
        <dbReference type="EMBL" id="VCU70562.1"/>
    </source>
</evidence>
<dbReference type="InterPro" id="IPR015814">
    <property type="entry name" value="Pgluconate_DH_NAD-bd_C"/>
</dbReference>
<dbReference type="Proteomes" id="UP000277294">
    <property type="component" value="Unassembled WGS sequence"/>
</dbReference>
<dbReference type="OrthoDB" id="4333at2"/>
<organism evidence="3 4">
    <name type="scientific">Pigmentiphaga humi</name>
    <dbReference type="NCBI Taxonomy" id="2478468"/>
    <lineage>
        <taxon>Bacteria</taxon>
        <taxon>Pseudomonadati</taxon>
        <taxon>Pseudomonadota</taxon>
        <taxon>Betaproteobacteria</taxon>
        <taxon>Burkholderiales</taxon>
        <taxon>Alcaligenaceae</taxon>
        <taxon>Pigmentiphaga</taxon>
    </lineage>
</organism>
<dbReference type="InterPro" id="IPR013328">
    <property type="entry name" value="6PGD_dom2"/>
</dbReference>
<dbReference type="SUPFAM" id="SSF48179">
    <property type="entry name" value="6-phosphogluconate dehydrogenase C-terminal domain-like"/>
    <property type="match status" value="1"/>
</dbReference>
<accession>A0A3P4B3E2</accession>
<evidence type="ECO:0000259" key="2">
    <source>
        <dbReference type="Pfam" id="PF09130"/>
    </source>
</evidence>
<dbReference type="InterPro" id="IPR036291">
    <property type="entry name" value="NAD(P)-bd_dom_sf"/>
</dbReference>
<dbReference type="GO" id="GO:0050661">
    <property type="term" value="F:NADP binding"/>
    <property type="evidence" value="ECO:0007669"/>
    <property type="project" value="InterPro"/>
</dbReference>
<dbReference type="Gene3D" id="3.40.50.720">
    <property type="entry name" value="NAD(P)-binding Rossmann-like Domain"/>
    <property type="match status" value="1"/>
</dbReference>
<dbReference type="PANTHER" id="PTHR43580">
    <property type="entry name" value="OXIDOREDUCTASE GLYR1-RELATED"/>
    <property type="match status" value="1"/>
</dbReference>
<dbReference type="AlphaFoldDB" id="A0A3P4B3E2"/>
<feature type="domain" description="Phosphogluconate dehydrogenase NAD-binding putative C-terminal" evidence="2">
    <location>
        <begin position="198"/>
        <end position="269"/>
    </location>
</feature>
<sequence length="308" mass="33083">MTDGNRKIAIIGFGEVGARFSKEFVASGLKDVTVYDILFDRDATRHPLAQAARSNGVSIAGSAAEAARDARIVFSAVTAASAYDVAAQAGGYLRPGQIFVDLNSVSPATKRKDAAAVEQSGADYVEAAVMSPIKPYGIKVPITLGGKASAEVKRVMDGTGMKLTLGDNEIGRASALKMCRSVMVKGFEALATECLLAARLYGVEEGVLESLQRSYPGMNWEDFAGYKIGRLLEHGRRRAAEMRESADTVAEIGMTPLMASAIAERIDWVADAVDQRPALREAPDAEWRNSLDQLAEIHRLDRLGSTER</sequence>
<gene>
    <name evidence="3" type="ORF">PIGHUM_02638</name>
</gene>
<reference evidence="3 4" key="1">
    <citation type="submission" date="2018-10" db="EMBL/GenBank/DDBJ databases">
        <authorList>
            <person name="Criscuolo A."/>
        </authorList>
    </citation>
    <scope>NUCLEOTIDE SEQUENCE [LARGE SCALE GENOMIC DNA]</scope>
    <source>
        <strain evidence="3">DnA1</strain>
    </source>
</reference>
<dbReference type="Gene3D" id="1.10.1040.10">
    <property type="entry name" value="N-(1-d-carboxylethyl)-l-norvaline Dehydrogenase, domain 2"/>
    <property type="match status" value="1"/>
</dbReference>
<evidence type="ECO:0000313" key="4">
    <source>
        <dbReference type="Proteomes" id="UP000277294"/>
    </source>
</evidence>
<dbReference type="Pfam" id="PF09130">
    <property type="entry name" value="DUF1932"/>
    <property type="match status" value="1"/>
</dbReference>
<dbReference type="Pfam" id="PF03446">
    <property type="entry name" value="NAD_binding_2"/>
    <property type="match status" value="1"/>
</dbReference>
<dbReference type="EMBL" id="UWPJ01000022">
    <property type="protein sequence ID" value="VCU70562.1"/>
    <property type="molecule type" value="Genomic_DNA"/>
</dbReference>
<dbReference type="PANTHER" id="PTHR43580:SF2">
    <property type="entry name" value="CYTOKINE-LIKE NUCLEAR FACTOR N-PAC"/>
    <property type="match status" value="1"/>
</dbReference>
<evidence type="ECO:0000259" key="1">
    <source>
        <dbReference type="Pfam" id="PF03446"/>
    </source>
</evidence>
<dbReference type="InterPro" id="IPR006115">
    <property type="entry name" value="6PGDH_NADP-bd"/>
</dbReference>
<dbReference type="InterPro" id="IPR051265">
    <property type="entry name" value="HIBADH-related_NP60_sf"/>
</dbReference>